<reference evidence="1" key="2">
    <citation type="submission" date="2020-11" db="EMBL/GenBank/DDBJ databases">
        <authorList>
            <person name="McCartney M.A."/>
            <person name="Auch B."/>
            <person name="Kono T."/>
            <person name="Mallez S."/>
            <person name="Becker A."/>
            <person name="Gohl D.M."/>
            <person name="Silverstein K.A.T."/>
            <person name="Koren S."/>
            <person name="Bechman K.B."/>
            <person name="Herman A."/>
            <person name="Abrahante J.E."/>
            <person name="Garbe J."/>
        </authorList>
    </citation>
    <scope>NUCLEOTIDE SEQUENCE</scope>
    <source>
        <strain evidence="1">Duluth1</strain>
        <tissue evidence="1">Whole animal</tissue>
    </source>
</reference>
<evidence type="ECO:0000313" key="2">
    <source>
        <dbReference type="Proteomes" id="UP000828390"/>
    </source>
</evidence>
<name>A0A9D4RDK0_DREPO</name>
<gene>
    <name evidence="1" type="ORF">DPMN_026507</name>
</gene>
<dbReference type="EMBL" id="JAIWYP010000002">
    <property type="protein sequence ID" value="KAH3863518.1"/>
    <property type="molecule type" value="Genomic_DNA"/>
</dbReference>
<dbReference type="AlphaFoldDB" id="A0A9D4RDK0"/>
<evidence type="ECO:0000313" key="1">
    <source>
        <dbReference type="EMBL" id="KAH3863518.1"/>
    </source>
</evidence>
<dbReference type="Proteomes" id="UP000828390">
    <property type="component" value="Unassembled WGS sequence"/>
</dbReference>
<keyword evidence="2" id="KW-1185">Reference proteome</keyword>
<organism evidence="1 2">
    <name type="scientific">Dreissena polymorpha</name>
    <name type="common">Zebra mussel</name>
    <name type="synonym">Mytilus polymorpha</name>
    <dbReference type="NCBI Taxonomy" id="45954"/>
    <lineage>
        <taxon>Eukaryota</taxon>
        <taxon>Metazoa</taxon>
        <taxon>Spiralia</taxon>
        <taxon>Lophotrochozoa</taxon>
        <taxon>Mollusca</taxon>
        <taxon>Bivalvia</taxon>
        <taxon>Autobranchia</taxon>
        <taxon>Heteroconchia</taxon>
        <taxon>Euheterodonta</taxon>
        <taxon>Imparidentia</taxon>
        <taxon>Neoheterodontei</taxon>
        <taxon>Myida</taxon>
        <taxon>Dreissenoidea</taxon>
        <taxon>Dreissenidae</taxon>
        <taxon>Dreissena</taxon>
    </lineage>
</organism>
<protein>
    <submittedName>
        <fullName evidence="1">Uncharacterized protein</fullName>
    </submittedName>
</protein>
<sequence length="52" mass="5292">MLTGSVGEGRQGVVGVGVWTLGHPGLARASSNRARAASRVLGGLARRVTLVH</sequence>
<reference evidence="1" key="1">
    <citation type="journal article" date="2019" name="bioRxiv">
        <title>The Genome of the Zebra Mussel, Dreissena polymorpha: A Resource for Invasive Species Research.</title>
        <authorList>
            <person name="McCartney M.A."/>
            <person name="Auch B."/>
            <person name="Kono T."/>
            <person name="Mallez S."/>
            <person name="Zhang Y."/>
            <person name="Obille A."/>
            <person name="Becker A."/>
            <person name="Abrahante J.E."/>
            <person name="Garbe J."/>
            <person name="Badalamenti J.P."/>
            <person name="Herman A."/>
            <person name="Mangelson H."/>
            <person name="Liachko I."/>
            <person name="Sullivan S."/>
            <person name="Sone E.D."/>
            <person name="Koren S."/>
            <person name="Silverstein K.A.T."/>
            <person name="Beckman K.B."/>
            <person name="Gohl D.M."/>
        </authorList>
    </citation>
    <scope>NUCLEOTIDE SEQUENCE</scope>
    <source>
        <strain evidence="1">Duluth1</strain>
        <tissue evidence="1">Whole animal</tissue>
    </source>
</reference>
<accession>A0A9D4RDK0</accession>
<proteinExistence type="predicted"/>
<comment type="caution">
    <text evidence="1">The sequence shown here is derived from an EMBL/GenBank/DDBJ whole genome shotgun (WGS) entry which is preliminary data.</text>
</comment>